<accession>A0A0L6V0X5</accession>
<feature type="non-terminal residue" evidence="1">
    <location>
        <position position="178"/>
    </location>
</feature>
<dbReference type="AlphaFoldDB" id="A0A0L6V0X5"/>
<comment type="caution">
    <text evidence="1">The sequence shown here is derived from an EMBL/GenBank/DDBJ whole genome shotgun (WGS) entry which is preliminary data.</text>
</comment>
<evidence type="ECO:0000313" key="2">
    <source>
        <dbReference type="Proteomes" id="UP000037035"/>
    </source>
</evidence>
<evidence type="ECO:0000313" key="1">
    <source>
        <dbReference type="EMBL" id="KNZ54428.1"/>
    </source>
</evidence>
<dbReference type="EMBL" id="LAVV01007891">
    <property type="protein sequence ID" value="KNZ54428.1"/>
    <property type="molecule type" value="Genomic_DNA"/>
</dbReference>
<organism evidence="1 2">
    <name type="scientific">Puccinia sorghi</name>
    <dbReference type="NCBI Taxonomy" id="27349"/>
    <lineage>
        <taxon>Eukaryota</taxon>
        <taxon>Fungi</taxon>
        <taxon>Dikarya</taxon>
        <taxon>Basidiomycota</taxon>
        <taxon>Pucciniomycotina</taxon>
        <taxon>Pucciniomycetes</taxon>
        <taxon>Pucciniales</taxon>
        <taxon>Pucciniaceae</taxon>
        <taxon>Puccinia</taxon>
    </lineage>
</organism>
<gene>
    <name evidence="1" type="ORF">VP01_2950g1</name>
</gene>
<name>A0A0L6V0X5_9BASI</name>
<feature type="non-terminal residue" evidence="1">
    <location>
        <position position="1"/>
    </location>
</feature>
<protein>
    <submittedName>
        <fullName evidence="1">Uncharacterized protein</fullName>
    </submittedName>
</protein>
<dbReference type="OrthoDB" id="2505542at2759"/>
<reference evidence="1 2" key="1">
    <citation type="submission" date="2015-08" db="EMBL/GenBank/DDBJ databases">
        <title>Next Generation Sequencing and Analysis of the Genome of Puccinia sorghi L Schw, the Causal Agent of Maize Common Rust.</title>
        <authorList>
            <person name="Rochi L."/>
            <person name="Burguener G."/>
            <person name="Darino M."/>
            <person name="Turjanski A."/>
            <person name="Kreff E."/>
            <person name="Dieguez M.J."/>
            <person name="Sacco F."/>
        </authorList>
    </citation>
    <scope>NUCLEOTIDE SEQUENCE [LARGE SCALE GENOMIC DNA]</scope>
    <source>
        <strain evidence="1 2">RO10H11247</strain>
    </source>
</reference>
<proteinExistence type="predicted"/>
<keyword evidence="2" id="KW-1185">Reference proteome</keyword>
<sequence length="178" mass="20494">VQRLKKARIPPRPRCLPFLSQKINRRTNWYAYCLRRNMPARIKPETPAPPVQPSDRGVDLQRFWIADGPVYRGPFNAVEPFLNWVKAIEVFLDKDKIRIAGGLIQETNSLSFYTSDSSVHLNSMWKDFKASFMTFTLPALCTRARNLCTLINFERDLVSAFDLAEAVTFGLLQDLKTK</sequence>
<dbReference type="VEuPathDB" id="FungiDB:VP01_2950g1"/>
<dbReference type="Proteomes" id="UP000037035">
    <property type="component" value="Unassembled WGS sequence"/>
</dbReference>